<dbReference type="Proteomes" id="UP000663873">
    <property type="component" value="Unassembled WGS sequence"/>
</dbReference>
<feature type="transmembrane region" description="Helical" evidence="2">
    <location>
        <begin position="119"/>
        <end position="139"/>
    </location>
</feature>
<keyword evidence="7" id="KW-1185">Reference proteome</keyword>
<dbReference type="PANTHER" id="PTHR12509:SF9">
    <property type="entry name" value="SPERM FLAGELLAR PROTEIN 1 ISOFORM X1"/>
    <property type="match status" value="1"/>
</dbReference>
<dbReference type="EMBL" id="CAJOBO010001430">
    <property type="protein sequence ID" value="CAF4377362.1"/>
    <property type="molecule type" value="Genomic_DNA"/>
</dbReference>
<evidence type="ECO:0000313" key="4">
    <source>
        <dbReference type="EMBL" id="CAF4193090.1"/>
    </source>
</evidence>
<keyword evidence="2" id="KW-1133">Transmembrane helix</keyword>
<keyword evidence="2" id="KW-0812">Transmembrane</keyword>
<accession>A0A820MTD8</accession>
<evidence type="ECO:0000256" key="1">
    <source>
        <dbReference type="SAM" id="Coils"/>
    </source>
</evidence>
<feature type="coiled-coil region" evidence="1">
    <location>
        <begin position="439"/>
        <end position="466"/>
    </location>
</feature>
<dbReference type="InterPro" id="IPR010441">
    <property type="entry name" value="CH_2"/>
</dbReference>
<keyword evidence="2" id="KW-0472">Membrane</keyword>
<dbReference type="InterPro" id="IPR052111">
    <property type="entry name" value="Spermatogenesis_Ciliary_MAP"/>
</dbReference>
<dbReference type="PANTHER" id="PTHR12509">
    <property type="entry name" value="SPERMATOGENESIS-ASSOCIATED 4-RELATED"/>
    <property type="match status" value="1"/>
</dbReference>
<feature type="transmembrane region" description="Helical" evidence="2">
    <location>
        <begin position="159"/>
        <end position="183"/>
    </location>
</feature>
<dbReference type="GO" id="GO:0008017">
    <property type="term" value="F:microtubule binding"/>
    <property type="evidence" value="ECO:0007669"/>
    <property type="project" value="TreeGrafter"/>
</dbReference>
<gene>
    <name evidence="5" type="ORF">HFQ381_LOCUS18484</name>
    <name evidence="4" type="ORF">UJA718_LOCUS6059</name>
</gene>
<evidence type="ECO:0000313" key="6">
    <source>
        <dbReference type="Proteomes" id="UP000663851"/>
    </source>
</evidence>
<evidence type="ECO:0000313" key="5">
    <source>
        <dbReference type="EMBL" id="CAF4377362.1"/>
    </source>
</evidence>
<proteinExistence type="predicted"/>
<protein>
    <recommendedName>
        <fullName evidence="3">Calponin-homology (CH) domain-containing protein</fullName>
    </recommendedName>
</protein>
<keyword evidence="1" id="KW-0175">Coiled coil</keyword>
<dbReference type="EMBL" id="CAJOBP010000554">
    <property type="protein sequence ID" value="CAF4193090.1"/>
    <property type="molecule type" value="Genomic_DNA"/>
</dbReference>
<sequence length="480" mass="55242">MFLFPKSGLRRFLLLVIIISTLSYMVLNIVSFAGTPWITTNVENIQFGLWKVCDKSTNGSCNQWSDRVYNTNTTRNTFSRGKPSYIRTSQALEIISLIFYAFAAALIIIGIINSDGLPYIFMFLGATALLFVAMVFLSATLGVMSVQGRSNRISAFLDWAWWNGMVGLIMTIICFFALIALILDMKFSSVNRQIPKLKRKPKQTDIFVAQQTVPYPMSMPVTLPPIIAPNTFVTPPMSYENYYGYNYQNTNNYFPLPENNLHWIIKEKRKINWQKSKAMSWEMQLDQSLLEDLYLWIDSLSLSRPKQRIERDFSDGVLVAEIVHYYLPEFIDLHNYTPANSLGHKRSNWQTLNKKFLSNLGLDLSDVIINGLSNGKPGLIEVLLFNLRLKIDEQLELKEKSQQQSLLSSIDDKTKSYAKGKLINNSFKPTNKNISNLNYEEIKQVYFNQEEQIEILQAKVRRLEHVLKLKDIRINQLSSS</sequence>
<comment type="caution">
    <text evidence="5">The sequence shown here is derived from an EMBL/GenBank/DDBJ whole genome shotgun (WGS) entry which is preliminary data.</text>
</comment>
<dbReference type="AlphaFoldDB" id="A0A820MTD8"/>
<name>A0A820MTD8_9BILA</name>
<dbReference type="PROSITE" id="PS50021">
    <property type="entry name" value="CH"/>
    <property type="match status" value="1"/>
</dbReference>
<feature type="domain" description="Calponin-homology (CH)" evidence="3">
    <location>
        <begin position="287"/>
        <end position="392"/>
    </location>
</feature>
<dbReference type="Pfam" id="PF06294">
    <property type="entry name" value="CH_2"/>
    <property type="match status" value="1"/>
</dbReference>
<dbReference type="GO" id="GO:0051493">
    <property type="term" value="P:regulation of cytoskeleton organization"/>
    <property type="evidence" value="ECO:0007669"/>
    <property type="project" value="TreeGrafter"/>
</dbReference>
<dbReference type="Gene3D" id="1.20.140.150">
    <property type="match status" value="1"/>
</dbReference>
<organism evidence="5 6">
    <name type="scientific">Rotaria socialis</name>
    <dbReference type="NCBI Taxonomy" id="392032"/>
    <lineage>
        <taxon>Eukaryota</taxon>
        <taxon>Metazoa</taxon>
        <taxon>Spiralia</taxon>
        <taxon>Gnathifera</taxon>
        <taxon>Rotifera</taxon>
        <taxon>Eurotatoria</taxon>
        <taxon>Bdelloidea</taxon>
        <taxon>Philodinida</taxon>
        <taxon>Philodinidae</taxon>
        <taxon>Rotaria</taxon>
    </lineage>
</organism>
<dbReference type="InterPro" id="IPR001715">
    <property type="entry name" value="CH_dom"/>
</dbReference>
<evidence type="ECO:0000313" key="7">
    <source>
        <dbReference type="Proteomes" id="UP000663873"/>
    </source>
</evidence>
<dbReference type="InterPro" id="IPR036872">
    <property type="entry name" value="CH_dom_sf"/>
</dbReference>
<feature type="transmembrane region" description="Helical" evidence="2">
    <location>
        <begin position="94"/>
        <end position="112"/>
    </location>
</feature>
<dbReference type="SUPFAM" id="SSF47576">
    <property type="entry name" value="Calponin-homology domain, CH-domain"/>
    <property type="match status" value="1"/>
</dbReference>
<dbReference type="GO" id="GO:0005930">
    <property type="term" value="C:axoneme"/>
    <property type="evidence" value="ECO:0007669"/>
    <property type="project" value="TreeGrafter"/>
</dbReference>
<dbReference type="Proteomes" id="UP000663851">
    <property type="component" value="Unassembled WGS sequence"/>
</dbReference>
<reference evidence="5" key="1">
    <citation type="submission" date="2021-02" db="EMBL/GenBank/DDBJ databases">
        <authorList>
            <person name="Nowell W R."/>
        </authorList>
    </citation>
    <scope>NUCLEOTIDE SEQUENCE</scope>
</reference>
<dbReference type="Gene3D" id="1.10.418.10">
    <property type="entry name" value="Calponin-like domain"/>
    <property type="match status" value="1"/>
</dbReference>
<dbReference type="FunFam" id="1.10.418.10:FF:000059">
    <property type="entry name" value="RIKEN cDNA 6430531B16 gene"/>
    <property type="match status" value="1"/>
</dbReference>
<evidence type="ECO:0000259" key="3">
    <source>
        <dbReference type="PROSITE" id="PS50021"/>
    </source>
</evidence>
<feature type="transmembrane region" description="Helical" evidence="2">
    <location>
        <begin position="12"/>
        <end position="33"/>
    </location>
</feature>
<evidence type="ECO:0000256" key="2">
    <source>
        <dbReference type="SAM" id="Phobius"/>
    </source>
</evidence>